<reference evidence="2" key="1">
    <citation type="submission" date="2018-07" db="EMBL/GenBank/DDBJ databases">
        <authorList>
            <consortium name="GenomeTrakr network: Whole genome sequencing for foodborne pathogen traceback"/>
        </authorList>
    </citation>
    <scope>NUCLEOTIDE SEQUENCE</scope>
    <source>
        <strain evidence="2">CFSAN034446</strain>
    </source>
</reference>
<evidence type="ECO:0000313" key="2">
    <source>
        <dbReference type="EMBL" id="EAM1159277.1"/>
    </source>
</evidence>
<gene>
    <name evidence="2" type="ORF">ATQ09_25210</name>
</gene>
<dbReference type="AlphaFoldDB" id="A0A5T2E3P7"/>
<name>A0A5T2E3P7_SALER</name>
<feature type="region of interest" description="Disordered" evidence="1">
    <location>
        <begin position="76"/>
        <end position="100"/>
    </location>
</feature>
<comment type="caution">
    <text evidence="2">The sequence shown here is derived from an EMBL/GenBank/DDBJ whole genome shotgun (WGS) entry which is preliminary data.</text>
</comment>
<evidence type="ECO:0000256" key="1">
    <source>
        <dbReference type="SAM" id="MobiDB-lite"/>
    </source>
</evidence>
<organism evidence="2">
    <name type="scientific">Salmonella enterica</name>
    <name type="common">Salmonella choleraesuis</name>
    <dbReference type="NCBI Taxonomy" id="28901"/>
    <lineage>
        <taxon>Bacteria</taxon>
        <taxon>Pseudomonadati</taxon>
        <taxon>Pseudomonadota</taxon>
        <taxon>Gammaproteobacteria</taxon>
        <taxon>Enterobacterales</taxon>
        <taxon>Enterobacteriaceae</taxon>
        <taxon>Salmonella</taxon>
    </lineage>
</organism>
<feature type="non-terminal residue" evidence="2">
    <location>
        <position position="1"/>
    </location>
</feature>
<protein>
    <submittedName>
        <fullName evidence="2">Uncharacterized protein</fullName>
    </submittedName>
</protein>
<accession>A0A5T2E3P7</accession>
<proteinExistence type="predicted"/>
<dbReference type="EMBL" id="AACTWT010000040">
    <property type="protein sequence ID" value="EAM1159277.1"/>
    <property type="molecule type" value="Genomic_DNA"/>
</dbReference>
<sequence length="100" mass="11527">VAAVGRCSMNMKLTRWVVFELVPGGDILHIHEDLIDWNRSLLDDIYTPHEERYVFLINGVQYRACNIAIEGRIEPAPETTPHTELSPREEYEQYGQWGGV</sequence>